<evidence type="ECO:0000313" key="2">
    <source>
        <dbReference type="EMBL" id="WMT10341.1"/>
    </source>
</evidence>
<accession>A0AAF0PFR8</accession>
<gene>
    <name evidence="2" type="ORF">NP511_22675</name>
</gene>
<protein>
    <submittedName>
        <fullName evidence="2">Uncharacterized protein</fullName>
    </submittedName>
</protein>
<evidence type="ECO:0000313" key="3">
    <source>
        <dbReference type="Proteomes" id="UP001224926"/>
    </source>
</evidence>
<reference evidence="2 3" key="1">
    <citation type="submission" date="2022-07" db="EMBL/GenBank/DDBJ databases">
        <title>Two temperate virus in Haloterrigena jeotgali A29.</title>
        <authorList>
            <person name="Deng X."/>
        </authorList>
    </citation>
    <scope>NUCLEOTIDE SEQUENCE [LARGE SCALE GENOMIC DNA]</scope>
    <source>
        <strain evidence="2 3">A29</strain>
        <plasmid evidence="2 3">unnamed2</plasmid>
    </source>
</reference>
<feature type="region of interest" description="Disordered" evidence="1">
    <location>
        <begin position="39"/>
        <end position="68"/>
    </location>
</feature>
<geneLocation type="plasmid" evidence="2 3">
    <name>unnamed2</name>
</geneLocation>
<organism evidence="2 3">
    <name type="scientific">Natrinema thermotolerans</name>
    <dbReference type="NCBI Taxonomy" id="121872"/>
    <lineage>
        <taxon>Archaea</taxon>
        <taxon>Methanobacteriati</taxon>
        <taxon>Methanobacteriota</taxon>
        <taxon>Stenosarchaea group</taxon>
        <taxon>Halobacteria</taxon>
        <taxon>Halobacteriales</taxon>
        <taxon>Natrialbaceae</taxon>
        <taxon>Natrinema</taxon>
    </lineage>
</organism>
<keyword evidence="3" id="KW-1185">Reference proteome</keyword>
<dbReference type="GeneID" id="84216807"/>
<evidence type="ECO:0000256" key="1">
    <source>
        <dbReference type="SAM" id="MobiDB-lite"/>
    </source>
</evidence>
<proteinExistence type="predicted"/>
<feature type="compositionally biased region" description="Basic and acidic residues" evidence="1">
    <location>
        <begin position="39"/>
        <end position="54"/>
    </location>
</feature>
<dbReference type="EMBL" id="CP101875">
    <property type="protein sequence ID" value="WMT10341.1"/>
    <property type="molecule type" value="Genomic_DNA"/>
</dbReference>
<dbReference type="GeneID" id="39860337"/>
<keyword evidence="2" id="KW-0614">Plasmid</keyword>
<name>A0AAF0PFR8_9EURY</name>
<dbReference type="RefSeq" id="WP_049967011.1">
    <property type="nucleotide sequence ID" value="NZ_CP101875.1"/>
</dbReference>
<sequence>MTCCESALDQLNSHLEEAREHDAPREIIAEIEYQRDQALRSIEQEAKPDPEEKHRQCRRRRREERARERNFQQMVLGVSI</sequence>
<dbReference type="AlphaFoldDB" id="A0AAF0PFR8"/>
<dbReference type="Proteomes" id="UP001224926">
    <property type="component" value="Plasmid unnamed2"/>
</dbReference>